<keyword evidence="2" id="KW-1133">Transmembrane helix</keyword>
<dbReference type="OrthoDB" id="10632310at2759"/>
<feature type="compositionally biased region" description="Basic residues" evidence="1">
    <location>
        <begin position="240"/>
        <end position="254"/>
    </location>
</feature>
<evidence type="ECO:0000256" key="2">
    <source>
        <dbReference type="SAM" id="Phobius"/>
    </source>
</evidence>
<feature type="transmembrane region" description="Helical" evidence="2">
    <location>
        <begin position="90"/>
        <end position="108"/>
    </location>
</feature>
<sequence length="331" mass="37047">MAAKTKYSRSTWKKKQLQQNMNTPHLGNKACSLCTDRSIPQNLNAHVSVSQTCADVHLQLALLRYDNAMCSVGQEQYQEICCPKKRSGHVLKSTVGFLAGLFIVGYLIKRLSSKRNDSRANRAIESNASSNRGKGLPMTHENSSSSRSGKSNSSGSSRSKGSSDLEMPTTAYHNMDNVPMMMARSTIQKSRSQSRSRPQSRSRSRGRNDVRSASRPRAQSQSRSRALRASPSHTDSNKRSSSRVRSNSRQRSVSRGKGSQNRSRSRSKSRDRRRHQPHSASSNREEFERTYENPGYVNPGYVVEFNVNPYQRHDEVEVSSNIGPTPPTQLV</sequence>
<feature type="compositionally biased region" description="Low complexity" evidence="1">
    <location>
        <begin position="213"/>
        <end position="232"/>
    </location>
</feature>
<feature type="compositionally biased region" description="Basic residues" evidence="1">
    <location>
        <begin position="192"/>
        <end position="205"/>
    </location>
</feature>
<dbReference type="EMBL" id="JAGRRH010000020">
    <property type="protein sequence ID" value="KAG7348327.1"/>
    <property type="molecule type" value="Genomic_DNA"/>
</dbReference>
<evidence type="ECO:0000313" key="3">
    <source>
        <dbReference type="EMBL" id="KAG7348327.1"/>
    </source>
</evidence>
<feature type="compositionally biased region" description="Basic residues" evidence="1">
    <location>
        <begin position="263"/>
        <end position="277"/>
    </location>
</feature>
<reference evidence="3" key="1">
    <citation type="journal article" date="2021" name="Sci. Rep.">
        <title>Diploid genomic architecture of Nitzschia inconspicua, an elite biomass production diatom.</title>
        <authorList>
            <person name="Oliver A."/>
            <person name="Podell S."/>
            <person name="Pinowska A."/>
            <person name="Traller J.C."/>
            <person name="Smith S.R."/>
            <person name="McClure R."/>
            <person name="Beliaev A."/>
            <person name="Bohutskyi P."/>
            <person name="Hill E.A."/>
            <person name="Rabines A."/>
            <person name="Zheng H."/>
            <person name="Allen L.Z."/>
            <person name="Kuo A."/>
            <person name="Grigoriev I.V."/>
            <person name="Allen A.E."/>
            <person name="Hazlebeck D."/>
            <person name="Allen E.E."/>
        </authorList>
    </citation>
    <scope>NUCLEOTIDE SEQUENCE</scope>
    <source>
        <strain evidence="3">Hildebrandi</strain>
    </source>
</reference>
<proteinExistence type="predicted"/>
<reference evidence="3" key="2">
    <citation type="submission" date="2021-04" db="EMBL/GenBank/DDBJ databases">
        <authorList>
            <person name="Podell S."/>
        </authorList>
    </citation>
    <scope>NUCLEOTIDE SEQUENCE</scope>
    <source>
        <strain evidence="3">Hildebrandi</strain>
    </source>
</reference>
<gene>
    <name evidence="3" type="ORF">IV203_017032</name>
</gene>
<feature type="compositionally biased region" description="Low complexity" evidence="1">
    <location>
        <begin position="142"/>
        <end position="162"/>
    </location>
</feature>
<dbReference type="AlphaFoldDB" id="A0A9K3PHX9"/>
<evidence type="ECO:0000313" key="4">
    <source>
        <dbReference type="Proteomes" id="UP000693970"/>
    </source>
</evidence>
<dbReference type="Proteomes" id="UP000693970">
    <property type="component" value="Unassembled WGS sequence"/>
</dbReference>
<keyword evidence="2" id="KW-0812">Transmembrane</keyword>
<protein>
    <submittedName>
        <fullName evidence="3">Uncharacterized protein</fullName>
    </submittedName>
</protein>
<evidence type="ECO:0000256" key="1">
    <source>
        <dbReference type="SAM" id="MobiDB-lite"/>
    </source>
</evidence>
<keyword evidence="4" id="KW-1185">Reference proteome</keyword>
<organism evidence="3 4">
    <name type="scientific">Nitzschia inconspicua</name>
    <dbReference type="NCBI Taxonomy" id="303405"/>
    <lineage>
        <taxon>Eukaryota</taxon>
        <taxon>Sar</taxon>
        <taxon>Stramenopiles</taxon>
        <taxon>Ochrophyta</taxon>
        <taxon>Bacillariophyta</taxon>
        <taxon>Bacillariophyceae</taxon>
        <taxon>Bacillariophycidae</taxon>
        <taxon>Bacillariales</taxon>
        <taxon>Bacillariaceae</taxon>
        <taxon>Nitzschia</taxon>
    </lineage>
</organism>
<feature type="region of interest" description="Disordered" evidence="1">
    <location>
        <begin position="115"/>
        <end position="298"/>
    </location>
</feature>
<keyword evidence="2" id="KW-0472">Membrane</keyword>
<comment type="caution">
    <text evidence="3">The sequence shown here is derived from an EMBL/GenBank/DDBJ whole genome shotgun (WGS) entry which is preliminary data.</text>
</comment>
<accession>A0A9K3PHX9</accession>
<name>A0A9K3PHX9_9STRA</name>